<dbReference type="InterPro" id="IPR001647">
    <property type="entry name" value="HTH_TetR"/>
</dbReference>
<accession>A0A9E8MKX7</accession>
<evidence type="ECO:0000313" key="5">
    <source>
        <dbReference type="Proteomes" id="UP001164706"/>
    </source>
</evidence>
<dbReference type="Proteomes" id="UP001164706">
    <property type="component" value="Chromosome"/>
</dbReference>
<gene>
    <name evidence="4" type="ORF">OVN18_08830</name>
</gene>
<proteinExistence type="predicted"/>
<dbReference type="EMBL" id="CP113089">
    <property type="protein sequence ID" value="WAB80671.1"/>
    <property type="molecule type" value="Genomic_DNA"/>
</dbReference>
<reference evidence="4" key="1">
    <citation type="submission" date="2022-11" db="EMBL/GenBank/DDBJ databases">
        <title>Description of Microcella daejonensis nov. sp, isolated from riverside soil.</title>
        <authorList>
            <person name="Molina K.M."/>
            <person name="Kim S.B."/>
        </authorList>
    </citation>
    <scope>NUCLEOTIDE SEQUENCE</scope>
    <source>
        <strain evidence="4">MMS21-STM12</strain>
    </source>
</reference>
<dbReference type="Pfam" id="PF00440">
    <property type="entry name" value="TetR_N"/>
    <property type="match status" value="1"/>
</dbReference>
<dbReference type="SUPFAM" id="SSF48498">
    <property type="entry name" value="Tetracyclin repressor-like, C-terminal domain"/>
    <property type="match status" value="1"/>
</dbReference>
<keyword evidence="1 2" id="KW-0238">DNA-binding</keyword>
<dbReference type="SUPFAM" id="SSF46689">
    <property type="entry name" value="Homeodomain-like"/>
    <property type="match status" value="1"/>
</dbReference>
<dbReference type="InterPro" id="IPR036271">
    <property type="entry name" value="Tet_transcr_reg_TetR-rel_C_sf"/>
</dbReference>
<evidence type="ECO:0000313" key="4">
    <source>
        <dbReference type="EMBL" id="WAB80671.1"/>
    </source>
</evidence>
<dbReference type="GO" id="GO:0003677">
    <property type="term" value="F:DNA binding"/>
    <property type="evidence" value="ECO:0007669"/>
    <property type="project" value="UniProtKB-UniRule"/>
</dbReference>
<dbReference type="InterPro" id="IPR009057">
    <property type="entry name" value="Homeodomain-like_sf"/>
</dbReference>
<evidence type="ECO:0000256" key="2">
    <source>
        <dbReference type="PROSITE-ProRule" id="PRU00335"/>
    </source>
</evidence>
<evidence type="ECO:0000259" key="3">
    <source>
        <dbReference type="PROSITE" id="PS50977"/>
    </source>
</evidence>
<keyword evidence="5" id="KW-1185">Reference proteome</keyword>
<protein>
    <submittedName>
        <fullName evidence="4">TetR/AcrR family transcriptional regulator</fullName>
    </submittedName>
</protein>
<feature type="domain" description="HTH tetR-type" evidence="3">
    <location>
        <begin position="5"/>
        <end position="65"/>
    </location>
</feature>
<name>A0A9E8MKX7_9MICO</name>
<dbReference type="RefSeq" id="WP_267736651.1">
    <property type="nucleotide sequence ID" value="NZ_CP113089.1"/>
</dbReference>
<dbReference type="PROSITE" id="PS50977">
    <property type="entry name" value="HTH_TETR_2"/>
    <property type="match status" value="1"/>
</dbReference>
<feature type="DNA-binding region" description="H-T-H motif" evidence="2">
    <location>
        <begin position="28"/>
        <end position="47"/>
    </location>
</feature>
<dbReference type="Gene3D" id="1.10.357.10">
    <property type="entry name" value="Tetracycline Repressor, domain 2"/>
    <property type="match status" value="1"/>
</dbReference>
<dbReference type="AlphaFoldDB" id="A0A9E8MKX7"/>
<dbReference type="KEGG" id="mdb:OVN18_08830"/>
<organism evidence="4 5">
    <name type="scientific">Microcella daejeonensis</name>
    <dbReference type="NCBI Taxonomy" id="2994971"/>
    <lineage>
        <taxon>Bacteria</taxon>
        <taxon>Bacillati</taxon>
        <taxon>Actinomycetota</taxon>
        <taxon>Actinomycetes</taxon>
        <taxon>Micrococcales</taxon>
        <taxon>Microbacteriaceae</taxon>
        <taxon>Microcella</taxon>
    </lineage>
</organism>
<evidence type="ECO:0000256" key="1">
    <source>
        <dbReference type="ARBA" id="ARBA00023125"/>
    </source>
</evidence>
<sequence length="219" mass="24206">MTTDASDLDRILDAAGDVIMNDGYDAVSVGRIAQRADIAPERIAALFPSTADVLVSMLNREFAAMYRGIVDHIERDERGGLLSRIYLYTLSTIYERPLAKTLFVIDRDALNAIMRHSHSFSYVPQIGVRAEMIERLQQAGMVRPEVDARAVSYAISTYSAGIAITAPHDDLDVVIRGFCDLLSRSVDAAVDDTRPGKIVYYDWASSLTVRTARSSDDAR</sequence>